<dbReference type="InterPro" id="IPR052523">
    <property type="entry name" value="Trichothecene_AcTrans"/>
</dbReference>
<dbReference type="PANTHER" id="PTHR42791:SF2">
    <property type="entry name" value="N-ACETYLTRANSFERASE DOMAIN-CONTAINING PROTEIN"/>
    <property type="match status" value="1"/>
</dbReference>
<protein>
    <recommendedName>
        <fullName evidence="3">N-acetyltransferase domain-containing protein</fullName>
    </recommendedName>
</protein>
<dbReference type="InterPro" id="IPR016181">
    <property type="entry name" value="Acyl_CoA_acyltransferase"/>
</dbReference>
<reference evidence="1" key="1">
    <citation type="submission" date="2018-03" db="EMBL/GenBank/DDBJ databases">
        <authorList>
            <person name="Guldener U."/>
        </authorList>
    </citation>
    <scope>NUCLEOTIDE SEQUENCE</scope>
</reference>
<dbReference type="AlphaFoldDB" id="A0AAE8SVV9"/>
<keyword evidence="2" id="KW-1185">Reference proteome</keyword>
<dbReference type="Gene3D" id="3.40.630.30">
    <property type="match status" value="1"/>
</dbReference>
<accession>A0AAE8SVV9</accession>
<name>A0AAE8SVV9_9PEZI</name>
<evidence type="ECO:0008006" key="3">
    <source>
        <dbReference type="Google" id="ProtNLM"/>
    </source>
</evidence>
<proteinExistence type="predicted"/>
<evidence type="ECO:0000313" key="1">
    <source>
        <dbReference type="EMBL" id="SPO03181.1"/>
    </source>
</evidence>
<organism evidence="1 2">
    <name type="scientific">Cephalotrichum gorgonifer</name>
    <dbReference type="NCBI Taxonomy" id="2041049"/>
    <lineage>
        <taxon>Eukaryota</taxon>
        <taxon>Fungi</taxon>
        <taxon>Dikarya</taxon>
        <taxon>Ascomycota</taxon>
        <taxon>Pezizomycotina</taxon>
        <taxon>Sordariomycetes</taxon>
        <taxon>Hypocreomycetidae</taxon>
        <taxon>Microascales</taxon>
        <taxon>Microascaceae</taxon>
        <taxon>Cephalotrichum</taxon>
    </lineage>
</organism>
<dbReference type="Proteomes" id="UP001187682">
    <property type="component" value="Unassembled WGS sequence"/>
</dbReference>
<dbReference type="PANTHER" id="PTHR42791">
    <property type="entry name" value="GNAT FAMILY ACETYLTRANSFERASE"/>
    <property type="match status" value="1"/>
</dbReference>
<gene>
    <name evidence="1" type="ORF">DNG_05863</name>
</gene>
<comment type="caution">
    <text evidence="1">The sequence shown here is derived from an EMBL/GenBank/DDBJ whole genome shotgun (WGS) entry which is preliminary data.</text>
</comment>
<sequence length="238" mass="25790">MRIRPATPADLPAVGDVILEAMSVDPEWMPFFPRGARQDQEYIKFIESILKPGLDPKSQDLLVTVAELSDEESHQEGGLIVAVAAWDMSLAPVEDQGSCSVAPEGAVRGGTGGVAALVNAAAQGRTRHFDRYDRCMHLRIMATRPHNQKHGYAKALCEWGIDAAGRRGMGVTVLTGPRGYILFSDLGFVDLGPCPVRVGGGREELVVKAMFLAPERKPRRPSFLGSLFGHVFFGHVSP</sequence>
<dbReference type="EMBL" id="ONZQ02000007">
    <property type="protein sequence ID" value="SPO03181.1"/>
    <property type="molecule type" value="Genomic_DNA"/>
</dbReference>
<dbReference type="SUPFAM" id="SSF55729">
    <property type="entry name" value="Acyl-CoA N-acyltransferases (Nat)"/>
    <property type="match status" value="1"/>
</dbReference>
<evidence type="ECO:0000313" key="2">
    <source>
        <dbReference type="Proteomes" id="UP001187682"/>
    </source>
</evidence>